<keyword evidence="3" id="KW-0808">Transferase</keyword>
<keyword evidence="4" id="KW-1185">Reference proteome</keyword>
<dbReference type="SUPFAM" id="SSF53756">
    <property type="entry name" value="UDP-Glycosyltransferase/glycogen phosphorylase"/>
    <property type="match status" value="1"/>
</dbReference>
<dbReference type="InterPro" id="IPR050194">
    <property type="entry name" value="Glycosyltransferase_grp1"/>
</dbReference>
<dbReference type="GO" id="GO:0016757">
    <property type="term" value="F:glycosyltransferase activity"/>
    <property type="evidence" value="ECO:0007669"/>
    <property type="project" value="InterPro"/>
</dbReference>
<dbReference type="OrthoDB" id="9790710at2"/>
<organism evidence="3 4">
    <name type="scientific">Pontixanthobacter gangjinensis</name>
    <dbReference type="NCBI Taxonomy" id="1028742"/>
    <lineage>
        <taxon>Bacteria</taxon>
        <taxon>Pseudomonadati</taxon>
        <taxon>Pseudomonadota</taxon>
        <taxon>Alphaproteobacteria</taxon>
        <taxon>Sphingomonadales</taxon>
        <taxon>Erythrobacteraceae</taxon>
        <taxon>Pontixanthobacter</taxon>
    </lineage>
</organism>
<dbReference type="AlphaFoldDB" id="A0A6I4SNN1"/>
<dbReference type="PANTHER" id="PTHR45947:SF3">
    <property type="entry name" value="SULFOQUINOVOSYL TRANSFERASE SQD2"/>
    <property type="match status" value="1"/>
</dbReference>
<sequence>MTKKAINCPSFLHLHSTFAAGGKELRCVQLINAFGSNARHSIVSAMPERMEAAKLIGPRISVNYPTKFPPLQGFPSIGRLHKIAQTMAKYDLVLTYNWGAMDAVMAHTIFSDKLGLPPLIHHEDGFNEDEQKRLKPMRNFYRRIALGKSSGLIVPSERLEEVALETWQQPMGRVRRISNGINVLSFAAKPKPVGVPGMEKQPDDRWIGTLAGLRKVKNLPRLVRAFASLPEEWKLIIVGEGAEKEVIEREAAKFDVSHRVFLPGFLAKPERFVGLFDIFALSSDTEQFPISVVEAMAASLPVVAPDVGDIVHMIAEENVPFIASAGNESGLALALEQLAADADLRAKIGEANRVKALAEFDEKTMISTYRRMYFSAMGVPEPKLFGEFKI</sequence>
<dbReference type="Gene3D" id="3.40.50.2000">
    <property type="entry name" value="Glycogen Phosphorylase B"/>
    <property type="match status" value="2"/>
</dbReference>
<protein>
    <submittedName>
        <fullName evidence="3">Glycosyltransferase</fullName>
    </submittedName>
</protein>
<dbReference type="InterPro" id="IPR001296">
    <property type="entry name" value="Glyco_trans_1"/>
</dbReference>
<dbReference type="Proteomes" id="UP000468943">
    <property type="component" value="Unassembled WGS sequence"/>
</dbReference>
<dbReference type="Pfam" id="PF13439">
    <property type="entry name" value="Glyco_transf_4"/>
    <property type="match status" value="1"/>
</dbReference>
<name>A0A6I4SNN1_9SPHN</name>
<reference evidence="3 4" key="1">
    <citation type="submission" date="2019-12" db="EMBL/GenBank/DDBJ databases">
        <title>Genomic-based taxomic classification of the family Erythrobacteraceae.</title>
        <authorList>
            <person name="Xu L."/>
        </authorList>
    </citation>
    <scope>NUCLEOTIDE SEQUENCE [LARGE SCALE GENOMIC DNA]</scope>
    <source>
        <strain evidence="3 4">JCM 17802</strain>
    </source>
</reference>
<feature type="domain" description="Glycosyltransferase subfamily 4-like N-terminal" evidence="2">
    <location>
        <begin position="21"/>
        <end position="182"/>
    </location>
</feature>
<dbReference type="InterPro" id="IPR028098">
    <property type="entry name" value="Glyco_trans_4-like_N"/>
</dbReference>
<dbReference type="RefSeq" id="WP_160598503.1">
    <property type="nucleotide sequence ID" value="NZ_WTYS01000001.1"/>
</dbReference>
<accession>A0A6I4SNN1</accession>
<comment type="caution">
    <text evidence="3">The sequence shown here is derived from an EMBL/GenBank/DDBJ whole genome shotgun (WGS) entry which is preliminary data.</text>
</comment>
<dbReference type="Pfam" id="PF00534">
    <property type="entry name" value="Glycos_transf_1"/>
    <property type="match status" value="1"/>
</dbReference>
<feature type="domain" description="Glycosyl transferase family 1" evidence="1">
    <location>
        <begin position="201"/>
        <end position="353"/>
    </location>
</feature>
<dbReference type="EMBL" id="WTYS01000001">
    <property type="protein sequence ID" value="MXO57415.1"/>
    <property type="molecule type" value="Genomic_DNA"/>
</dbReference>
<evidence type="ECO:0000313" key="4">
    <source>
        <dbReference type="Proteomes" id="UP000468943"/>
    </source>
</evidence>
<dbReference type="PANTHER" id="PTHR45947">
    <property type="entry name" value="SULFOQUINOVOSYL TRANSFERASE SQD2"/>
    <property type="match status" value="1"/>
</dbReference>
<evidence type="ECO:0000313" key="3">
    <source>
        <dbReference type="EMBL" id="MXO57415.1"/>
    </source>
</evidence>
<dbReference type="CDD" id="cd03801">
    <property type="entry name" value="GT4_PimA-like"/>
    <property type="match status" value="1"/>
</dbReference>
<proteinExistence type="predicted"/>
<evidence type="ECO:0000259" key="2">
    <source>
        <dbReference type="Pfam" id="PF13439"/>
    </source>
</evidence>
<evidence type="ECO:0000259" key="1">
    <source>
        <dbReference type="Pfam" id="PF00534"/>
    </source>
</evidence>
<gene>
    <name evidence="3" type="ORF">GRI36_11055</name>
</gene>